<evidence type="ECO:0000256" key="11">
    <source>
        <dbReference type="SAM" id="Phobius"/>
    </source>
</evidence>
<feature type="domain" description="G-protein coupled receptors family 1 profile" evidence="12">
    <location>
        <begin position="122"/>
        <end position="366"/>
    </location>
</feature>
<dbReference type="GO" id="GO:0019722">
    <property type="term" value="P:calcium-mediated signaling"/>
    <property type="evidence" value="ECO:0007669"/>
    <property type="project" value="TreeGrafter"/>
</dbReference>
<feature type="transmembrane region" description="Helical" evidence="11">
    <location>
        <begin position="181"/>
        <end position="200"/>
    </location>
</feature>
<proteinExistence type="inferred from homology"/>
<dbReference type="GeneTree" id="ENSGT01020000230359"/>
<feature type="region of interest" description="Disordered" evidence="10">
    <location>
        <begin position="391"/>
        <end position="416"/>
    </location>
</feature>
<keyword evidence="7 9" id="KW-0675">Receptor</keyword>
<dbReference type="GO" id="GO:0016493">
    <property type="term" value="F:C-C chemokine receptor activity"/>
    <property type="evidence" value="ECO:0007669"/>
    <property type="project" value="TreeGrafter"/>
</dbReference>
<feature type="transmembrane region" description="Helical" evidence="11">
    <location>
        <begin position="273"/>
        <end position="296"/>
    </location>
</feature>
<keyword evidence="2" id="KW-1003">Cell membrane</keyword>
<evidence type="ECO:0000256" key="4">
    <source>
        <dbReference type="ARBA" id="ARBA00022989"/>
    </source>
</evidence>
<evidence type="ECO:0000313" key="14">
    <source>
        <dbReference type="Proteomes" id="UP000007635"/>
    </source>
</evidence>
<dbReference type="InterPro" id="IPR000355">
    <property type="entry name" value="Chemokine_rcpt"/>
</dbReference>
<dbReference type="PRINTS" id="PR00657">
    <property type="entry name" value="CCCHEMOKINER"/>
</dbReference>
<feature type="transmembrane region" description="Helical" evidence="11">
    <location>
        <begin position="308"/>
        <end position="326"/>
    </location>
</feature>
<keyword evidence="6 11" id="KW-0472">Membrane</keyword>
<dbReference type="SUPFAM" id="SSF81321">
    <property type="entry name" value="Family A G protein-coupled receptor-like"/>
    <property type="match status" value="1"/>
</dbReference>
<dbReference type="PRINTS" id="PR00237">
    <property type="entry name" value="GPCRRHODOPSN"/>
</dbReference>
<dbReference type="AlphaFoldDB" id="A0AAQ4PG82"/>
<accession>A0AAQ4PG82</accession>
<keyword evidence="3 9" id="KW-0812">Transmembrane</keyword>
<evidence type="ECO:0000256" key="6">
    <source>
        <dbReference type="ARBA" id="ARBA00023136"/>
    </source>
</evidence>
<evidence type="ECO:0000259" key="12">
    <source>
        <dbReference type="PROSITE" id="PS50262"/>
    </source>
</evidence>
<evidence type="ECO:0000256" key="3">
    <source>
        <dbReference type="ARBA" id="ARBA00022692"/>
    </source>
</evidence>
<evidence type="ECO:0000256" key="10">
    <source>
        <dbReference type="SAM" id="MobiDB-lite"/>
    </source>
</evidence>
<dbReference type="CDD" id="cd14984">
    <property type="entry name" value="7tmA_Chemokine_R"/>
    <property type="match status" value="1"/>
</dbReference>
<reference evidence="13" key="3">
    <citation type="submission" date="2025-09" db="UniProtKB">
        <authorList>
            <consortium name="Ensembl"/>
        </authorList>
    </citation>
    <scope>IDENTIFICATION</scope>
</reference>
<dbReference type="Pfam" id="PF00001">
    <property type="entry name" value="7tm_1"/>
    <property type="match status" value="1"/>
</dbReference>
<dbReference type="InterPro" id="IPR000276">
    <property type="entry name" value="GPCR_Rhodpsn"/>
</dbReference>
<feature type="transmembrane region" description="Helical" evidence="11">
    <location>
        <begin position="346"/>
        <end position="369"/>
    </location>
</feature>
<sequence length="416" mass="46916">MSLCSPAIGWRPIQGVPCLSPKVGWDGLQPPRDPVYRISGLTMDGWIYSSVNNQITHCELPSLDILSTSKKNYAENVSDYSDYYDKDNTNNNSPCSTTALMDFGKVFLPTFYSLVFVLGVIGNGLVVCVLVKHRHKTNLTDMCLFNLAVSDLVFVFTLPFYSHYSVVGEWPFGDFLCRFASGSHTTGFLSSIFFMVAMTLDRYMVIMHAHKVAQYRTFRAGIALTAFVWTMSLCFSLPAVFFTKVTNESTGVACTYEPENDAWRLYDILMKNVLGLGIPLLVMIVCYSRIIPILLNMRSTKKHRVVKLIISIVIAFFMFWAPYNISILLEFQKLSTDCNSLQSLKLSIIVTETIAYSHCCLNPIIYAFVGQKFMRRVLQMLKKCGSGFLPSTRENSSHRKSSVMSRSSDATTNFIM</sequence>
<keyword evidence="14" id="KW-1185">Reference proteome</keyword>
<dbReference type="GO" id="GO:0006955">
    <property type="term" value="P:immune response"/>
    <property type="evidence" value="ECO:0007669"/>
    <property type="project" value="TreeGrafter"/>
</dbReference>
<evidence type="ECO:0000256" key="9">
    <source>
        <dbReference type="RuleBase" id="RU000688"/>
    </source>
</evidence>
<protein>
    <recommendedName>
        <fullName evidence="12">G-protein coupled receptors family 1 profile domain-containing protein</fullName>
    </recommendedName>
</protein>
<dbReference type="Gene3D" id="1.20.1070.10">
    <property type="entry name" value="Rhodopsin 7-helix transmembrane proteins"/>
    <property type="match status" value="1"/>
</dbReference>
<dbReference type="GO" id="GO:0060326">
    <property type="term" value="P:cell chemotaxis"/>
    <property type="evidence" value="ECO:0007669"/>
    <property type="project" value="TreeGrafter"/>
</dbReference>
<feature type="transmembrane region" description="Helical" evidence="11">
    <location>
        <begin position="111"/>
        <end position="131"/>
    </location>
</feature>
<evidence type="ECO:0000256" key="8">
    <source>
        <dbReference type="ARBA" id="ARBA00023224"/>
    </source>
</evidence>
<evidence type="ECO:0000256" key="1">
    <source>
        <dbReference type="ARBA" id="ARBA00004651"/>
    </source>
</evidence>
<dbReference type="GO" id="GO:0009897">
    <property type="term" value="C:external side of plasma membrane"/>
    <property type="evidence" value="ECO:0007669"/>
    <property type="project" value="TreeGrafter"/>
</dbReference>
<evidence type="ECO:0000256" key="2">
    <source>
        <dbReference type="ARBA" id="ARBA00022475"/>
    </source>
</evidence>
<dbReference type="PANTHER" id="PTHR10489:SF686">
    <property type="entry name" value="C-C CHEMOKINE RECEPTOR TYPE 5"/>
    <property type="match status" value="1"/>
</dbReference>
<keyword evidence="5 9" id="KW-0297">G-protein coupled receptor</keyword>
<comment type="subcellular location">
    <subcellularLocation>
        <location evidence="1">Cell membrane</location>
        <topology evidence="1">Multi-pass membrane protein</topology>
    </subcellularLocation>
</comment>
<dbReference type="GO" id="GO:0019957">
    <property type="term" value="F:C-C chemokine binding"/>
    <property type="evidence" value="ECO:0007669"/>
    <property type="project" value="TreeGrafter"/>
</dbReference>
<keyword evidence="4 11" id="KW-1133">Transmembrane helix</keyword>
<feature type="transmembrane region" description="Helical" evidence="11">
    <location>
        <begin position="221"/>
        <end position="242"/>
    </location>
</feature>
<dbReference type="Proteomes" id="UP000007635">
    <property type="component" value="Chromosome XX"/>
</dbReference>
<reference evidence="13 14" key="1">
    <citation type="journal article" date="2021" name="G3 (Bethesda)">
        <title>Improved contiguity of the threespine stickleback genome using long-read sequencing.</title>
        <authorList>
            <person name="Nath S."/>
            <person name="Shaw D.E."/>
            <person name="White M.A."/>
        </authorList>
    </citation>
    <scope>NUCLEOTIDE SEQUENCE [LARGE SCALE GENOMIC DNA]</scope>
    <source>
        <strain evidence="13 14">Lake Benthic</strain>
    </source>
</reference>
<dbReference type="InterPro" id="IPR017452">
    <property type="entry name" value="GPCR_Rhodpsn_7TM"/>
</dbReference>
<dbReference type="PANTHER" id="PTHR10489">
    <property type="entry name" value="CELL ADHESION MOLECULE"/>
    <property type="match status" value="1"/>
</dbReference>
<dbReference type="InterPro" id="IPR050119">
    <property type="entry name" value="CCR1-9-like"/>
</dbReference>
<keyword evidence="8 9" id="KW-0807">Transducer</keyword>
<comment type="similarity">
    <text evidence="9">Belongs to the G-protein coupled receptor 1 family.</text>
</comment>
<evidence type="ECO:0000256" key="5">
    <source>
        <dbReference type="ARBA" id="ARBA00023040"/>
    </source>
</evidence>
<organism evidence="13 14">
    <name type="scientific">Gasterosteus aculeatus aculeatus</name>
    <name type="common">three-spined stickleback</name>
    <dbReference type="NCBI Taxonomy" id="481459"/>
    <lineage>
        <taxon>Eukaryota</taxon>
        <taxon>Metazoa</taxon>
        <taxon>Chordata</taxon>
        <taxon>Craniata</taxon>
        <taxon>Vertebrata</taxon>
        <taxon>Euteleostomi</taxon>
        <taxon>Actinopterygii</taxon>
        <taxon>Neopterygii</taxon>
        <taxon>Teleostei</taxon>
        <taxon>Neoteleostei</taxon>
        <taxon>Acanthomorphata</taxon>
        <taxon>Eupercaria</taxon>
        <taxon>Perciformes</taxon>
        <taxon>Cottioidei</taxon>
        <taxon>Gasterosteales</taxon>
        <taxon>Gasterosteidae</taxon>
        <taxon>Gasterosteus</taxon>
    </lineage>
</organism>
<name>A0AAQ4PG82_GASAC</name>
<evidence type="ECO:0000256" key="7">
    <source>
        <dbReference type="ARBA" id="ARBA00023170"/>
    </source>
</evidence>
<dbReference type="GO" id="GO:0007204">
    <property type="term" value="P:positive regulation of cytosolic calcium ion concentration"/>
    <property type="evidence" value="ECO:0007669"/>
    <property type="project" value="TreeGrafter"/>
</dbReference>
<dbReference type="PROSITE" id="PS00237">
    <property type="entry name" value="G_PROTEIN_RECEP_F1_1"/>
    <property type="match status" value="1"/>
</dbReference>
<dbReference type="Ensembl" id="ENSGACT00000087495.1">
    <property type="protein sequence ID" value="ENSGACP00000037677.1"/>
    <property type="gene ID" value="ENSGACG00000037359.1"/>
</dbReference>
<evidence type="ECO:0000313" key="13">
    <source>
        <dbReference type="Ensembl" id="ENSGACP00000037677.1"/>
    </source>
</evidence>
<dbReference type="PROSITE" id="PS50262">
    <property type="entry name" value="G_PROTEIN_RECEP_F1_2"/>
    <property type="match status" value="1"/>
</dbReference>
<reference evidence="13" key="2">
    <citation type="submission" date="2025-08" db="UniProtKB">
        <authorList>
            <consortium name="Ensembl"/>
        </authorList>
    </citation>
    <scope>IDENTIFICATION</scope>
</reference>
<feature type="transmembrane region" description="Helical" evidence="11">
    <location>
        <begin position="143"/>
        <end position="161"/>
    </location>
</feature>